<evidence type="ECO:0000256" key="10">
    <source>
        <dbReference type="ARBA" id="ARBA00022679"/>
    </source>
</evidence>
<comment type="caution">
    <text evidence="20">The sequence shown here is derived from an EMBL/GenBank/DDBJ whole genome shotgun (WGS) entry which is preliminary data.</text>
</comment>
<keyword evidence="11 18" id="KW-0812">Transmembrane</keyword>
<evidence type="ECO:0000256" key="5">
    <source>
        <dbReference type="ARBA" id="ARBA00010185"/>
    </source>
</evidence>
<keyword evidence="9" id="KW-0444">Lipid biosynthesis</keyword>
<evidence type="ECO:0000256" key="6">
    <source>
        <dbReference type="ARBA" id="ARBA00012487"/>
    </source>
</evidence>
<evidence type="ECO:0000256" key="16">
    <source>
        <dbReference type="ARBA" id="ARBA00023209"/>
    </source>
</evidence>
<feature type="transmembrane region" description="Helical" evidence="19">
    <location>
        <begin position="35"/>
        <end position="51"/>
    </location>
</feature>
<evidence type="ECO:0000256" key="7">
    <source>
        <dbReference type="ARBA" id="ARBA00019373"/>
    </source>
</evidence>
<gene>
    <name evidence="20" type="primary">cdsA</name>
    <name evidence="20" type="ORF">GCM10007939_05020</name>
</gene>
<feature type="transmembrane region" description="Helical" evidence="19">
    <location>
        <begin position="131"/>
        <end position="150"/>
    </location>
</feature>
<organism evidence="20 21">
    <name type="scientific">Amylibacter marinus</name>
    <dbReference type="NCBI Taxonomy" id="1475483"/>
    <lineage>
        <taxon>Bacteria</taxon>
        <taxon>Pseudomonadati</taxon>
        <taxon>Pseudomonadota</taxon>
        <taxon>Alphaproteobacteria</taxon>
        <taxon>Rhodobacterales</taxon>
        <taxon>Paracoccaceae</taxon>
        <taxon>Amylibacter</taxon>
    </lineage>
</organism>
<proteinExistence type="inferred from homology"/>
<dbReference type="PANTHER" id="PTHR46382">
    <property type="entry name" value="PHOSPHATIDATE CYTIDYLYLTRANSFERASE"/>
    <property type="match status" value="1"/>
</dbReference>
<evidence type="ECO:0000256" key="14">
    <source>
        <dbReference type="ARBA" id="ARBA00023098"/>
    </source>
</evidence>
<protein>
    <recommendedName>
        <fullName evidence="7 18">Phosphatidate cytidylyltransferase</fullName>
        <ecNumber evidence="6 18">2.7.7.41</ecNumber>
    </recommendedName>
</protein>
<dbReference type="Pfam" id="PF01148">
    <property type="entry name" value="CTP_transf_1"/>
    <property type="match status" value="1"/>
</dbReference>
<feature type="transmembrane region" description="Helical" evidence="19">
    <location>
        <begin position="107"/>
        <end position="125"/>
    </location>
</feature>
<evidence type="ECO:0000256" key="15">
    <source>
        <dbReference type="ARBA" id="ARBA00023136"/>
    </source>
</evidence>
<comment type="pathway">
    <text evidence="4">Lipid metabolism.</text>
</comment>
<dbReference type="EC" id="2.7.7.41" evidence="6 18"/>
<reference evidence="21" key="1">
    <citation type="journal article" date="2019" name="Int. J. Syst. Evol. Microbiol.">
        <title>The Global Catalogue of Microorganisms (GCM) 10K type strain sequencing project: providing services to taxonomists for standard genome sequencing and annotation.</title>
        <authorList>
            <consortium name="The Broad Institute Genomics Platform"/>
            <consortium name="The Broad Institute Genome Sequencing Center for Infectious Disease"/>
            <person name="Wu L."/>
            <person name="Ma J."/>
        </authorList>
    </citation>
    <scope>NUCLEOTIDE SEQUENCE [LARGE SCALE GENOMIC DNA]</scope>
    <source>
        <strain evidence="21">NBRC 110140</strain>
    </source>
</reference>
<feature type="transmembrane region" description="Helical" evidence="19">
    <location>
        <begin position="58"/>
        <end position="77"/>
    </location>
</feature>
<comment type="catalytic activity">
    <reaction evidence="1 18">
        <text>a 1,2-diacyl-sn-glycero-3-phosphate + CTP + H(+) = a CDP-1,2-diacyl-sn-glycerol + diphosphate</text>
        <dbReference type="Rhea" id="RHEA:16229"/>
        <dbReference type="ChEBI" id="CHEBI:15378"/>
        <dbReference type="ChEBI" id="CHEBI:33019"/>
        <dbReference type="ChEBI" id="CHEBI:37563"/>
        <dbReference type="ChEBI" id="CHEBI:58332"/>
        <dbReference type="ChEBI" id="CHEBI:58608"/>
        <dbReference type="EC" id="2.7.7.41"/>
    </reaction>
</comment>
<comment type="similarity">
    <text evidence="5 18">Belongs to the CDS family.</text>
</comment>
<dbReference type="PROSITE" id="PS01315">
    <property type="entry name" value="CDS"/>
    <property type="match status" value="1"/>
</dbReference>
<feature type="transmembrane region" description="Helical" evidence="19">
    <location>
        <begin position="171"/>
        <end position="190"/>
    </location>
</feature>
<dbReference type="GO" id="GO:0016779">
    <property type="term" value="F:nucleotidyltransferase activity"/>
    <property type="evidence" value="ECO:0007669"/>
    <property type="project" value="UniProtKB-KW"/>
</dbReference>
<comment type="subcellular location">
    <subcellularLocation>
        <location evidence="2">Cell membrane</location>
        <topology evidence="2">Multi-pass membrane protein</topology>
    </subcellularLocation>
</comment>
<keyword evidence="21" id="KW-1185">Reference proteome</keyword>
<evidence type="ECO:0000256" key="9">
    <source>
        <dbReference type="ARBA" id="ARBA00022516"/>
    </source>
</evidence>
<evidence type="ECO:0000256" key="8">
    <source>
        <dbReference type="ARBA" id="ARBA00022475"/>
    </source>
</evidence>
<keyword evidence="15 19" id="KW-0472">Membrane</keyword>
<evidence type="ECO:0000256" key="19">
    <source>
        <dbReference type="SAM" id="Phobius"/>
    </source>
</evidence>
<name>A0ABQ5VST9_9RHOB</name>
<dbReference type="PANTHER" id="PTHR46382:SF1">
    <property type="entry name" value="PHOSPHATIDATE CYTIDYLYLTRANSFERASE"/>
    <property type="match status" value="1"/>
</dbReference>
<keyword evidence="8" id="KW-1003">Cell membrane</keyword>
<evidence type="ECO:0000313" key="21">
    <source>
        <dbReference type="Proteomes" id="UP001156694"/>
    </source>
</evidence>
<keyword evidence="13 19" id="KW-1133">Transmembrane helix</keyword>
<dbReference type="RefSeq" id="WP_284375896.1">
    <property type="nucleotide sequence ID" value="NZ_BSNN01000002.1"/>
</dbReference>
<evidence type="ECO:0000313" key="20">
    <source>
        <dbReference type="EMBL" id="GLQ34219.1"/>
    </source>
</evidence>
<dbReference type="Proteomes" id="UP001156694">
    <property type="component" value="Unassembled WGS sequence"/>
</dbReference>
<sequence length="263" mass="28413">MSDESKYADLKLRMLSGIVLVLVGAATLILGDLPFLFVFVLLAVVMTWEVVHLALQKSILNIIVPAMMGLSIMAYVLLSWPWALGYLALTLMVYCFALKPKDMGIRVVMMVVIFLGIIGLIHLRFDIGLGSILWVLACVVASDVGGYFAGRSFGGPKLWPAVSPKKTWSGTIGGWVLAAIVGLIFSRIYAEFDTSLALYGVVIAIFAQAGDLFESVLKRRAGIKDSSNLIPGHGGFLDRFDGVMGASLLVFIYIALTTNGLFA</sequence>
<evidence type="ECO:0000256" key="4">
    <source>
        <dbReference type="ARBA" id="ARBA00005189"/>
    </source>
</evidence>
<evidence type="ECO:0000256" key="3">
    <source>
        <dbReference type="ARBA" id="ARBA00005119"/>
    </source>
</evidence>
<dbReference type="EMBL" id="BSNN01000002">
    <property type="protein sequence ID" value="GLQ34219.1"/>
    <property type="molecule type" value="Genomic_DNA"/>
</dbReference>
<feature type="transmembrane region" description="Helical" evidence="19">
    <location>
        <begin position="12"/>
        <end position="29"/>
    </location>
</feature>
<feature type="transmembrane region" description="Helical" evidence="19">
    <location>
        <begin position="236"/>
        <end position="256"/>
    </location>
</feature>
<accession>A0ABQ5VST9</accession>
<feature type="transmembrane region" description="Helical" evidence="19">
    <location>
        <begin position="196"/>
        <end position="216"/>
    </location>
</feature>
<evidence type="ECO:0000256" key="1">
    <source>
        <dbReference type="ARBA" id="ARBA00001698"/>
    </source>
</evidence>
<keyword evidence="16" id="KW-0594">Phospholipid biosynthesis</keyword>
<evidence type="ECO:0000256" key="12">
    <source>
        <dbReference type="ARBA" id="ARBA00022695"/>
    </source>
</evidence>
<evidence type="ECO:0000256" key="18">
    <source>
        <dbReference type="RuleBase" id="RU003938"/>
    </source>
</evidence>
<dbReference type="InterPro" id="IPR000374">
    <property type="entry name" value="PC_trans"/>
</dbReference>
<keyword evidence="12 18" id="KW-0548">Nucleotidyltransferase</keyword>
<keyword evidence="14" id="KW-0443">Lipid metabolism</keyword>
<evidence type="ECO:0000256" key="2">
    <source>
        <dbReference type="ARBA" id="ARBA00004651"/>
    </source>
</evidence>
<keyword evidence="17" id="KW-1208">Phospholipid metabolism</keyword>
<evidence type="ECO:0000256" key="11">
    <source>
        <dbReference type="ARBA" id="ARBA00022692"/>
    </source>
</evidence>
<evidence type="ECO:0000256" key="13">
    <source>
        <dbReference type="ARBA" id="ARBA00022989"/>
    </source>
</evidence>
<keyword evidence="10 18" id="KW-0808">Transferase</keyword>
<comment type="pathway">
    <text evidence="3 18">Phospholipid metabolism; CDP-diacylglycerol biosynthesis; CDP-diacylglycerol from sn-glycerol 3-phosphate: step 3/3.</text>
</comment>
<evidence type="ECO:0000256" key="17">
    <source>
        <dbReference type="ARBA" id="ARBA00023264"/>
    </source>
</evidence>